<evidence type="ECO:0000313" key="9">
    <source>
        <dbReference type="Proteomes" id="UP000295215"/>
    </source>
</evidence>
<feature type="transmembrane region" description="Helical" evidence="7">
    <location>
        <begin position="48"/>
        <end position="69"/>
    </location>
</feature>
<evidence type="ECO:0000256" key="7">
    <source>
        <dbReference type="SAM" id="Phobius"/>
    </source>
</evidence>
<dbReference type="PANTHER" id="PTHR33452">
    <property type="entry name" value="OXIDOREDUCTASE CATD-RELATED"/>
    <property type="match status" value="1"/>
</dbReference>
<evidence type="ECO:0000313" key="8">
    <source>
        <dbReference type="EMBL" id="TDS65098.1"/>
    </source>
</evidence>
<dbReference type="OrthoDB" id="280866at2"/>
<dbReference type="RefSeq" id="WP_133711702.1">
    <property type="nucleotide sequence ID" value="NZ_SOAG01000003.1"/>
</dbReference>
<dbReference type="InterPro" id="IPR032808">
    <property type="entry name" value="DoxX"/>
</dbReference>
<reference evidence="8 9" key="1">
    <citation type="submission" date="2019-03" db="EMBL/GenBank/DDBJ databases">
        <title>Genomic Encyclopedia of Archaeal and Bacterial Type Strains, Phase II (KMG-II): from individual species to whole genera.</title>
        <authorList>
            <person name="Goeker M."/>
        </authorList>
    </citation>
    <scope>NUCLEOTIDE SEQUENCE [LARGE SCALE GENOMIC DNA]</scope>
    <source>
        <strain evidence="8 9">DSM 28213</strain>
    </source>
</reference>
<evidence type="ECO:0000256" key="5">
    <source>
        <dbReference type="ARBA" id="ARBA00022989"/>
    </source>
</evidence>
<feature type="transmembrane region" description="Helical" evidence="7">
    <location>
        <begin position="107"/>
        <end position="124"/>
    </location>
</feature>
<keyword evidence="3" id="KW-1003">Cell membrane</keyword>
<keyword evidence="5 7" id="KW-1133">Transmembrane helix</keyword>
<keyword evidence="4 7" id="KW-0812">Transmembrane</keyword>
<dbReference type="EMBL" id="SOAG01000003">
    <property type="protein sequence ID" value="TDS65098.1"/>
    <property type="molecule type" value="Genomic_DNA"/>
</dbReference>
<dbReference type="Pfam" id="PF07681">
    <property type="entry name" value="DoxX"/>
    <property type="match status" value="1"/>
</dbReference>
<sequence>MRNNTTSDAGKFILRVGVGGLMIFHGIHKLIHGHDFIVKQLESNSLPSFLWIGVPVAEIIAPLLLIFGVATRISSFLIAFTMLMTFFLVLGTTGLELNPATGGLKGELNLLFLIASVAILLIGPGKIRINKQKRGIWI</sequence>
<dbReference type="Proteomes" id="UP000295215">
    <property type="component" value="Unassembled WGS sequence"/>
</dbReference>
<dbReference type="InterPro" id="IPR051907">
    <property type="entry name" value="DoxX-like_oxidoreductase"/>
</dbReference>
<keyword evidence="6 7" id="KW-0472">Membrane</keyword>
<organism evidence="8 9">
    <name type="scientific">Myroides indicus</name>
    <dbReference type="NCBI Taxonomy" id="1323422"/>
    <lineage>
        <taxon>Bacteria</taxon>
        <taxon>Pseudomonadati</taxon>
        <taxon>Bacteroidota</taxon>
        <taxon>Flavobacteriia</taxon>
        <taxon>Flavobacteriales</taxon>
        <taxon>Flavobacteriaceae</taxon>
        <taxon>Myroides</taxon>
    </lineage>
</organism>
<comment type="similarity">
    <text evidence="2">Belongs to the DoxX family.</text>
</comment>
<dbReference type="AlphaFoldDB" id="A0A4R7F9R5"/>
<feature type="transmembrane region" description="Helical" evidence="7">
    <location>
        <begin position="12"/>
        <end position="28"/>
    </location>
</feature>
<evidence type="ECO:0000256" key="6">
    <source>
        <dbReference type="ARBA" id="ARBA00023136"/>
    </source>
</evidence>
<accession>A0A4R7F9R5</accession>
<evidence type="ECO:0000256" key="3">
    <source>
        <dbReference type="ARBA" id="ARBA00022475"/>
    </source>
</evidence>
<evidence type="ECO:0000256" key="2">
    <source>
        <dbReference type="ARBA" id="ARBA00006679"/>
    </source>
</evidence>
<comment type="subcellular location">
    <subcellularLocation>
        <location evidence="1">Cell membrane</location>
        <topology evidence="1">Multi-pass membrane protein</topology>
    </subcellularLocation>
</comment>
<feature type="transmembrane region" description="Helical" evidence="7">
    <location>
        <begin position="76"/>
        <end position="95"/>
    </location>
</feature>
<proteinExistence type="inferred from homology"/>
<protein>
    <submittedName>
        <fullName evidence="8">Putative oxidoreductase</fullName>
    </submittedName>
</protein>
<dbReference type="PANTHER" id="PTHR33452:SF1">
    <property type="entry name" value="INNER MEMBRANE PROTEIN YPHA-RELATED"/>
    <property type="match status" value="1"/>
</dbReference>
<name>A0A4R7F9R5_9FLAO</name>
<comment type="caution">
    <text evidence="8">The sequence shown here is derived from an EMBL/GenBank/DDBJ whole genome shotgun (WGS) entry which is preliminary data.</text>
</comment>
<dbReference type="GO" id="GO:0005886">
    <property type="term" value="C:plasma membrane"/>
    <property type="evidence" value="ECO:0007669"/>
    <property type="project" value="UniProtKB-SubCell"/>
</dbReference>
<evidence type="ECO:0000256" key="4">
    <source>
        <dbReference type="ARBA" id="ARBA00022692"/>
    </source>
</evidence>
<gene>
    <name evidence="8" type="ORF">C8P70_103121</name>
</gene>
<evidence type="ECO:0000256" key="1">
    <source>
        <dbReference type="ARBA" id="ARBA00004651"/>
    </source>
</evidence>
<keyword evidence="9" id="KW-1185">Reference proteome</keyword>